<dbReference type="Pfam" id="PF03886">
    <property type="entry name" value="ABC_trans_aux"/>
    <property type="match status" value="1"/>
</dbReference>
<evidence type="ECO:0000313" key="3">
    <source>
        <dbReference type="Proteomes" id="UP000248887"/>
    </source>
</evidence>
<feature type="domain" description="ABC-type transport auxiliary lipoprotein component" evidence="1">
    <location>
        <begin position="56"/>
        <end position="213"/>
    </location>
</feature>
<comment type="caution">
    <text evidence="2">The sequence shown here is derived from an EMBL/GenBank/DDBJ whole genome shotgun (WGS) entry which is preliminary data.</text>
</comment>
<sequence>MARVQKTVDDGGRGVKSDSMCRRLTGTAAAMMMALGLGGCAQLLAGGDKAVPTFDLTAPSDFAAPRAGAGQLVVASPTALQVLDTERIVVEPASGQITYLDKAQWSDRLPALFQARLIQSFENASRGRSVGRPGDSIVANYTLLTDIRSFGIQAFSAGGPEAVVEVSAKIVSADAGRILAARVFKARVAAAGTSGAEATQALDAASDKVFVEIVAWASRF</sequence>
<dbReference type="Gene3D" id="3.40.50.10610">
    <property type="entry name" value="ABC-type transport auxiliary lipoprotein component"/>
    <property type="match status" value="1"/>
</dbReference>
<gene>
    <name evidence="2" type="ORF">DI549_18270</name>
</gene>
<proteinExistence type="predicted"/>
<name>A0A2W5SBC8_ANCNO</name>
<dbReference type="AlphaFoldDB" id="A0A2W5SBC8"/>
<dbReference type="EMBL" id="QFQD01000073">
    <property type="protein sequence ID" value="PZQ80047.1"/>
    <property type="molecule type" value="Genomic_DNA"/>
</dbReference>
<evidence type="ECO:0000313" key="2">
    <source>
        <dbReference type="EMBL" id="PZQ80047.1"/>
    </source>
</evidence>
<dbReference type="Proteomes" id="UP000248887">
    <property type="component" value="Unassembled WGS sequence"/>
</dbReference>
<accession>A0A2W5SBC8</accession>
<protein>
    <submittedName>
        <fullName evidence="2">ABC transporter</fullName>
    </submittedName>
</protein>
<dbReference type="SUPFAM" id="SSF159594">
    <property type="entry name" value="XCC0632-like"/>
    <property type="match status" value="1"/>
</dbReference>
<dbReference type="InterPro" id="IPR005586">
    <property type="entry name" value="ABC_trans_aux"/>
</dbReference>
<organism evidence="2 3">
    <name type="scientific">Ancylobacter novellus</name>
    <name type="common">Thiobacillus novellus</name>
    <dbReference type="NCBI Taxonomy" id="921"/>
    <lineage>
        <taxon>Bacteria</taxon>
        <taxon>Pseudomonadati</taxon>
        <taxon>Pseudomonadota</taxon>
        <taxon>Alphaproteobacteria</taxon>
        <taxon>Hyphomicrobiales</taxon>
        <taxon>Xanthobacteraceae</taxon>
        <taxon>Ancylobacter</taxon>
    </lineage>
</organism>
<evidence type="ECO:0000259" key="1">
    <source>
        <dbReference type="Pfam" id="PF03886"/>
    </source>
</evidence>
<reference evidence="2 3" key="1">
    <citation type="submission" date="2017-08" db="EMBL/GenBank/DDBJ databases">
        <title>Infants hospitalized years apart are colonized by the same room-sourced microbial strains.</title>
        <authorList>
            <person name="Brooks B."/>
            <person name="Olm M.R."/>
            <person name="Firek B.A."/>
            <person name="Baker R."/>
            <person name="Thomas B.C."/>
            <person name="Morowitz M.J."/>
            <person name="Banfield J.F."/>
        </authorList>
    </citation>
    <scope>NUCLEOTIDE SEQUENCE [LARGE SCALE GENOMIC DNA]</scope>
    <source>
        <strain evidence="2">S2_005_001_R2_27</strain>
    </source>
</reference>